<dbReference type="EMBL" id="GBRH01162092">
    <property type="protein sequence ID" value="JAE35804.1"/>
    <property type="molecule type" value="Transcribed_RNA"/>
</dbReference>
<evidence type="ECO:0000256" key="1">
    <source>
        <dbReference type="SAM" id="MobiDB-lite"/>
    </source>
</evidence>
<reference evidence="2" key="2">
    <citation type="journal article" date="2015" name="Data Brief">
        <title>Shoot transcriptome of the giant reed, Arundo donax.</title>
        <authorList>
            <person name="Barrero R.A."/>
            <person name="Guerrero F.D."/>
            <person name="Moolhuijzen P."/>
            <person name="Goolsby J.A."/>
            <person name="Tidwell J."/>
            <person name="Bellgard S.E."/>
            <person name="Bellgard M.I."/>
        </authorList>
    </citation>
    <scope>NUCLEOTIDE SEQUENCE</scope>
    <source>
        <tissue evidence="2">Shoot tissue taken approximately 20 cm above the soil surface</tissue>
    </source>
</reference>
<feature type="compositionally biased region" description="Low complexity" evidence="1">
    <location>
        <begin position="80"/>
        <end position="96"/>
    </location>
</feature>
<name>A0A0A9HIZ5_ARUDO</name>
<reference evidence="2" key="1">
    <citation type="submission" date="2014-09" db="EMBL/GenBank/DDBJ databases">
        <authorList>
            <person name="Magalhaes I.L.F."/>
            <person name="Oliveira U."/>
            <person name="Santos F.R."/>
            <person name="Vidigal T.H.D.A."/>
            <person name="Brescovit A.D."/>
            <person name="Santos A.J."/>
        </authorList>
    </citation>
    <scope>NUCLEOTIDE SEQUENCE</scope>
    <source>
        <tissue evidence="2">Shoot tissue taken approximately 20 cm above the soil surface</tissue>
    </source>
</reference>
<accession>A0A0A9HIZ5</accession>
<sequence length="163" mass="17738">MRRAASTRDWRVIERMEDTGGELAGQGLAVANGTPMASMSRQSAGSSKTRIPLPLRRRGSRFISPLTRPCYCQPRPHARSGLLSKQSSSSPTASTSSKCSRLHLHLHGQHGVVTAISSSSLLHIGQLSSVTVPAASMLMFRSSSVRSLWHQWACRPTERSLFA</sequence>
<dbReference type="AlphaFoldDB" id="A0A0A9HIZ5"/>
<evidence type="ECO:0000313" key="2">
    <source>
        <dbReference type="EMBL" id="JAE35804.1"/>
    </source>
</evidence>
<organism evidence="2">
    <name type="scientific">Arundo donax</name>
    <name type="common">Giant reed</name>
    <name type="synonym">Donax arundinaceus</name>
    <dbReference type="NCBI Taxonomy" id="35708"/>
    <lineage>
        <taxon>Eukaryota</taxon>
        <taxon>Viridiplantae</taxon>
        <taxon>Streptophyta</taxon>
        <taxon>Embryophyta</taxon>
        <taxon>Tracheophyta</taxon>
        <taxon>Spermatophyta</taxon>
        <taxon>Magnoliopsida</taxon>
        <taxon>Liliopsida</taxon>
        <taxon>Poales</taxon>
        <taxon>Poaceae</taxon>
        <taxon>PACMAD clade</taxon>
        <taxon>Arundinoideae</taxon>
        <taxon>Arundineae</taxon>
        <taxon>Arundo</taxon>
    </lineage>
</organism>
<feature type="region of interest" description="Disordered" evidence="1">
    <location>
        <begin position="77"/>
        <end position="96"/>
    </location>
</feature>
<protein>
    <submittedName>
        <fullName evidence="2">Uncharacterized protein</fullName>
    </submittedName>
</protein>
<proteinExistence type="predicted"/>